<name>A0ABN8BY14_9STRA</name>
<sequence>MPNLRQTPRRPEYSRHLPTDSLLKASEAELASNNLDALRSNALKLAPTPVASSELHRIFATLDVERRTPSSSASKF</sequence>
<keyword evidence="2" id="KW-1185">Reference proteome</keyword>
<dbReference type="Proteomes" id="UP001157938">
    <property type="component" value="Unassembled WGS sequence"/>
</dbReference>
<protein>
    <submittedName>
        <fullName evidence="1">Uncharacterized protein</fullName>
    </submittedName>
</protein>
<gene>
    <name evidence="1" type="ORF">PFR001_LOCUS2304</name>
</gene>
<comment type="caution">
    <text evidence="1">The sequence shown here is derived from an EMBL/GenBank/DDBJ whole genome shotgun (WGS) entry which is preliminary data.</text>
</comment>
<accession>A0ABN8BY14</accession>
<organism evidence="1 2">
    <name type="scientific">Peronospora farinosa</name>
    <dbReference type="NCBI Taxonomy" id="134698"/>
    <lineage>
        <taxon>Eukaryota</taxon>
        <taxon>Sar</taxon>
        <taxon>Stramenopiles</taxon>
        <taxon>Oomycota</taxon>
        <taxon>Peronosporomycetes</taxon>
        <taxon>Peronosporales</taxon>
        <taxon>Peronosporaceae</taxon>
        <taxon>Peronospora</taxon>
    </lineage>
</organism>
<evidence type="ECO:0000313" key="2">
    <source>
        <dbReference type="Proteomes" id="UP001157938"/>
    </source>
</evidence>
<evidence type="ECO:0000313" key="1">
    <source>
        <dbReference type="EMBL" id="CAH0486697.1"/>
    </source>
</evidence>
<reference evidence="1 2" key="1">
    <citation type="submission" date="2021-11" db="EMBL/GenBank/DDBJ databases">
        <authorList>
            <person name="Islam A."/>
            <person name="Islam S."/>
            <person name="Flora M.S."/>
            <person name="Rahman M."/>
            <person name="Ziaur R.M."/>
            <person name="Epstein J.H."/>
            <person name="Hassan M."/>
            <person name="Klassen M."/>
            <person name="Woodard K."/>
            <person name="Webb A."/>
            <person name="Webby R.J."/>
            <person name="El Zowalaty M.E."/>
        </authorList>
    </citation>
    <scope>NUCLEOTIDE SEQUENCE [LARGE SCALE GENOMIC DNA]</scope>
    <source>
        <strain evidence="1">Pf1</strain>
    </source>
</reference>
<proteinExistence type="predicted"/>
<dbReference type="EMBL" id="CAKLBC010000514">
    <property type="protein sequence ID" value="CAH0486697.1"/>
    <property type="molecule type" value="Genomic_DNA"/>
</dbReference>